<dbReference type="GO" id="GO:0071638">
    <property type="term" value="P:negative regulation of monocyte chemotactic protein-1 production"/>
    <property type="evidence" value="ECO:0007669"/>
    <property type="project" value="Ensembl"/>
</dbReference>
<dbReference type="Pfam" id="PF00061">
    <property type="entry name" value="Lipocalin"/>
    <property type="match status" value="1"/>
</dbReference>
<keyword evidence="4" id="KW-0813">Transport</keyword>
<dbReference type="GO" id="GO:0051895">
    <property type="term" value="P:negative regulation of focal adhesion assembly"/>
    <property type="evidence" value="ECO:0007669"/>
    <property type="project" value="Ensembl"/>
</dbReference>
<keyword evidence="5" id="KW-0964">Secreted</keyword>
<dbReference type="InterPro" id="IPR022272">
    <property type="entry name" value="Lipocalin_CS"/>
</dbReference>
<keyword evidence="6" id="KW-0732">Signal</keyword>
<keyword evidence="9" id="KW-0325">Glycoprotein</keyword>
<dbReference type="InterPro" id="IPR002969">
    <property type="entry name" value="ApolipopD"/>
</dbReference>
<dbReference type="PRINTS" id="PR00179">
    <property type="entry name" value="LIPOCALIN"/>
</dbReference>
<dbReference type="GO" id="GO:0007420">
    <property type="term" value="P:brain development"/>
    <property type="evidence" value="ECO:0007669"/>
    <property type="project" value="InterPro"/>
</dbReference>
<dbReference type="GO" id="GO:0006006">
    <property type="term" value="P:glucose metabolic process"/>
    <property type="evidence" value="ECO:0007669"/>
    <property type="project" value="Ensembl"/>
</dbReference>
<dbReference type="Gene3D" id="2.40.128.20">
    <property type="match status" value="1"/>
</dbReference>
<evidence type="ECO:0000256" key="12">
    <source>
        <dbReference type="SAM" id="MobiDB-lite"/>
    </source>
</evidence>
<dbReference type="GO" id="GO:0005615">
    <property type="term" value="C:extracellular space"/>
    <property type="evidence" value="ECO:0007669"/>
    <property type="project" value="Ensembl"/>
</dbReference>
<evidence type="ECO:0000256" key="10">
    <source>
        <dbReference type="ARBA" id="ARBA00023283"/>
    </source>
</evidence>
<gene>
    <name evidence="14" type="primary">APOD</name>
</gene>
<dbReference type="GO" id="GO:0048471">
    <property type="term" value="C:perinuclear region of cytoplasm"/>
    <property type="evidence" value="ECO:0007669"/>
    <property type="project" value="Ensembl"/>
</dbReference>
<dbReference type="GeneTree" id="ENSGT00510000046981"/>
<dbReference type="GO" id="GO:0000302">
    <property type="term" value="P:response to reactive oxygen species"/>
    <property type="evidence" value="ECO:0007669"/>
    <property type="project" value="Ensembl"/>
</dbReference>
<evidence type="ECO:0000256" key="4">
    <source>
        <dbReference type="ARBA" id="ARBA00022448"/>
    </source>
</evidence>
<dbReference type="GO" id="GO:0048662">
    <property type="term" value="P:negative regulation of smooth muscle cell proliferation"/>
    <property type="evidence" value="ECO:0007669"/>
    <property type="project" value="Ensembl"/>
</dbReference>
<dbReference type="InterPro" id="IPR012674">
    <property type="entry name" value="Calycin"/>
</dbReference>
<name>A0A8C3YKF2_9CETA</name>
<dbReference type="GO" id="GO:0015485">
    <property type="term" value="F:cholesterol binding"/>
    <property type="evidence" value="ECO:0007669"/>
    <property type="project" value="Ensembl"/>
</dbReference>
<evidence type="ECO:0000256" key="3">
    <source>
        <dbReference type="ARBA" id="ARBA00019890"/>
    </source>
</evidence>
<comment type="subcellular location">
    <subcellularLocation>
        <location evidence="1">Secreted</location>
    </subcellularLocation>
</comment>
<dbReference type="GO" id="GO:0010642">
    <property type="term" value="P:negative regulation of platelet-derived growth factor receptor signaling pathway"/>
    <property type="evidence" value="ECO:0007669"/>
    <property type="project" value="Ensembl"/>
</dbReference>
<feature type="domain" description="Lipocalin/cytosolic fatty-acid binding" evidence="13">
    <location>
        <begin position="114"/>
        <end position="252"/>
    </location>
</feature>
<dbReference type="PANTHER" id="PTHR10612">
    <property type="entry name" value="APOLIPOPROTEIN D"/>
    <property type="match status" value="1"/>
</dbReference>
<dbReference type="PROSITE" id="PS00213">
    <property type="entry name" value="LIPOCALIN"/>
    <property type="match status" value="1"/>
</dbReference>
<dbReference type="GO" id="GO:0060588">
    <property type="term" value="P:negative regulation of lipoprotein lipid oxidation"/>
    <property type="evidence" value="ECO:0007669"/>
    <property type="project" value="Ensembl"/>
</dbReference>
<dbReference type="CDD" id="cd19437">
    <property type="entry name" value="lipocalin_apoD-like"/>
    <property type="match status" value="1"/>
</dbReference>
<dbReference type="GO" id="GO:0006869">
    <property type="term" value="P:lipid transport"/>
    <property type="evidence" value="ECO:0007669"/>
    <property type="project" value="InterPro"/>
</dbReference>
<feature type="compositionally biased region" description="Basic and acidic residues" evidence="12">
    <location>
        <begin position="48"/>
        <end position="63"/>
    </location>
</feature>
<dbReference type="GO" id="GO:0042308">
    <property type="term" value="P:negative regulation of protein import into nucleus"/>
    <property type="evidence" value="ECO:0007669"/>
    <property type="project" value="Ensembl"/>
</dbReference>
<dbReference type="PANTHER" id="PTHR10612:SF34">
    <property type="entry name" value="APOLIPOPROTEIN D"/>
    <property type="match status" value="1"/>
</dbReference>
<evidence type="ECO:0000256" key="6">
    <source>
        <dbReference type="ARBA" id="ARBA00022729"/>
    </source>
</evidence>
<keyword evidence="10" id="KW-0873">Pyrrolidone carboxylic acid</keyword>
<evidence type="ECO:0000256" key="11">
    <source>
        <dbReference type="RuleBase" id="RU003695"/>
    </source>
</evidence>
<dbReference type="GO" id="GO:1900016">
    <property type="term" value="P:negative regulation of cytokine production involved in inflammatory response"/>
    <property type="evidence" value="ECO:0007669"/>
    <property type="project" value="Ensembl"/>
</dbReference>
<dbReference type="GO" id="GO:0042246">
    <property type="term" value="P:tissue regeneration"/>
    <property type="evidence" value="ECO:0007669"/>
    <property type="project" value="InterPro"/>
</dbReference>
<evidence type="ECO:0000259" key="13">
    <source>
        <dbReference type="Pfam" id="PF00061"/>
    </source>
</evidence>
<evidence type="ECO:0000313" key="15">
    <source>
        <dbReference type="Proteomes" id="UP000694540"/>
    </source>
</evidence>
<keyword evidence="15" id="KW-1185">Reference proteome</keyword>
<keyword evidence="7" id="KW-0446">Lipid-binding</keyword>
<reference evidence="14" key="1">
    <citation type="submission" date="2025-08" db="UniProtKB">
        <authorList>
            <consortium name="Ensembl"/>
        </authorList>
    </citation>
    <scope>IDENTIFICATION</scope>
</reference>
<dbReference type="PRINTS" id="PR02058">
    <property type="entry name" value="APODVERTBRTE"/>
</dbReference>
<comment type="similarity">
    <text evidence="2 11">Belongs to the calycin superfamily. Lipocalin family.</text>
</comment>
<dbReference type="InterPro" id="IPR026222">
    <property type="entry name" value="ApoD_vertbrte"/>
</dbReference>
<dbReference type="SUPFAM" id="SSF50814">
    <property type="entry name" value="Lipocalins"/>
    <property type="match status" value="1"/>
</dbReference>
<evidence type="ECO:0000256" key="7">
    <source>
        <dbReference type="ARBA" id="ARBA00023121"/>
    </source>
</evidence>
<evidence type="ECO:0000256" key="1">
    <source>
        <dbReference type="ARBA" id="ARBA00004613"/>
    </source>
</evidence>
<evidence type="ECO:0000313" key="14">
    <source>
        <dbReference type="Ensembl" id="ENSCWAP00000018652.1"/>
    </source>
</evidence>
<dbReference type="AlphaFoldDB" id="A0A8C3YKF2"/>
<reference evidence="14" key="2">
    <citation type="submission" date="2025-09" db="UniProtKB">
        <authorList>
            <consortium name="Ensembl"/>
        </authorList>
    </citation>
    <scope>IDENTIFICATION</scope>
</reference>
<evidence type="ECO:0000256" key="8">
    <source>
        <dbReference type="ARBA" id="ARBA00023157"/>
    </source>
</evidence>
<evidence type="ECO:0000256" key="2">
    <source>
        <dbReference type="ARBA" id="ARBA00006889"/>
    </source>
</evidence>
<evidence type="ECO:0000256" key="9">
    <source>
        <dbReference type="ARBA" id="ARBA00023180"/>
    </source>
</evidence>
<dbReference type="GO" id="GO:0006629">
    <property type="term" value="P:lipid metabolic process"/>
    <property type="evidence" value="ECO:0007669"/>
    <property type="project" value="Ensembl"/>
</dbReference>
<sequence length="259" mass="29115">MQARGISFALKTSYRAKEHVSAHHRTFCNKGERQRAGNNSCAATGKESQGREQTESKSVKEVRLQPPSPKMVPALLLLPALAGLLGVAEGQAFHLGRCPSPPVQENFDVNKYLGRWYEIEKIPVSFEKGSCIQANYSLKENGNIKVINKELRADGTVNQIEGEATPENITEPAKLGVKFFWLMPSAPYWVLATDYENYALVYSCTTIIWLFHLDHVWILGRNPYLPPETVTYLKDILTSNNIDIEKITTTDQVNCPEYL</sequence>
<feature type="region of interest" description="Disordered" evidence="12">
    <location>
        <begin position="26"/>
        <end position="65"/>
    </location>
</feature>
<dbReference type="FunFam" id="2.40.128.20:FF:000003">
    <property type="entry name" value="Apolipoprotein D"/>
    <property type="match status" value="1"/>
</dbReference>
<dbReference type="PRINTS" id="PR01219">
    <property type="entry name" value="APOLIPOPROTD"/>
</dbReference>
<organism evidence="14 15">
    <name type="scientific">Catagonus wagneri</name>
    <name type="common">Chacoan peccary</name>
    <dbReference type="NCBI Taxonomy" id="51154"/>
    <lineage>
        <taxon>Eukaryota</taxon>
        <taxon>Metazoa</taxon>
        <taxon>Chordata</taxon>
        <taxon>Craniata</taxon>
        <taxon>Vertebrata</taxon>
        <taxon>Euteleostomi</taxon>
        <taxon>Mammalia</taxon>
        <taxon>Eutheria</taxon>
        <taxon>Laurasiatheria</taxon>
        <taxon>Artiodactyla</taxon>
        <taxon>Suina</taxon>
        <taxon>Tayassuidae</taxon>
        <taxon>Catagonus</taxon>
    </lineage>
</organism>
<dbReference type="Proteomes" id="UP000694540">
    <property type="component" value="Unplaced"/>
</dbReference>
<keyword evidence="8" id="KW-1015">Disulfide bond</keyword>
<evidence type="ECO:0000256" key="5">
    <source>
        <dbReference type="ARBA" id="ARBA00022525"/>
    </source>
</evidence>
<dbReference type="Ensembl" id="ENSCWAT00000020239.1">
    <property type="protein sequence ID" value="ENSCWAP00000018652.1"/>
    <property type="gene ID" value="ENSCWAG00000014332.1"/>
</dbReference>
<dbReference type="InterPro" id="IPR000566">
    <property type="entry name" value="Lipocln_cytosolic_FA-bd_dom"/>
</dbReference>
<protein>
    <recommendedName>
        <fullName evidence="3">Apolipoprotein D</fullName>
    </recommendedName>
</protein>
<proteinExistence type="inferred from homology"/>
<dbReference type="GO" id="GO:2000405">
    <property type="term" value="P:negative regulation of T cell migration"/>
    <property type="evidence" value="ECO:0007669"/>
    <property type="project" value="Ensembl"/>
</dbReference>
<accession>A0A8C3YKF2</accession>
<dbReference type="GO" id="GO:2000098">
    <property type="term" value="P:negative regulation of smooth muscle cell-matrix adhesion"/>
    <property type="evidence" value="ECO:0007669"/>
    <property type="project" value="Ensembl"/>
</dbReference>